<accession>A0ABY7PJI4</accession>
<dbReference type="EMBL" id="CP115300">
    <property type="protein sequence ID" value="WBO68718.1"/>
    <property type="molecule type" value="Genomic_DNA"/>
</dbReference>
<protein>
    <recommendedName>
        <fullName evidence="5">Lipoprotein</fullName>
    </recommendedName>
</protein>
<sequence>MIPQRIVLASVAGLVSAFLLAACSSSNNNASSTNPGNAAPVATAASDPATSAPTTSAPADSGNSGSGHMATTTMLMAKAVKGMGTVVTDDKGLTLYRSDKDQAHPSKWTCAGECTKTWMPVLVQDSVRTMGVEKSLLGTVHRNGMKQVTLGGWPLYRYMGDTKAGQMNGQGKGRQWYAVTSTGQKSAMTG</sequence>
<feature type="compositionally biased region" description="Low complexity" evidence="1">
    <location>
        <begin position="29"/>
        <end position="61"/>
    </location>
</feature>
<feature type="region of interest" description="Disordered" evidence="1">
    <location>
        <begin position="29"/>
        <end position="68"/>
    </location>
</feature>
<evidence type="ECO:0000256" key="1">
    <source>
        <dbReference type="SAM" id="MobiDB-lite"/>
    </source>
</evidence>
<name>A0ABY7PJI4_9ACTN</name>
<gene>
    <name evidence="3" type="ORF">O1G22_40910</name>
</gene>
<keyword evidence="2" id="KW-0732">Signal</keyword>
<dbReference type="Proteomes" id="UP001212326">
    <property type="component" value="Chromosome"/>
</dbReference>
<organism evidence="3 4">
    <name type="scientific">Streptomyces camelliae</name>
    <dbReference type="NCBI Taxonomy" id="3004093"/>
    <lineage>
        <taxon>Bacteria</taxon>
        <taxon>Bacillati</taxon>
        <taxon>Actinomycetota</taxon>
        <taxon>Actinomycetes</taxon>
        <taxon>Kitasatosporales</taxon>
        <taxon>Streptomycetaceae</taxon>
        <taxon>Streptomyces</taxon>
    </lineage>
</organism>
<proteinExistence type="predicted"/>
<evidence type="ECO:0000313" key="4">
    <source>
        <dbReference type="Proteomes" id="UP001212326"/>
    </source>
</evidence>
<dbReference type="PANTHER" id="PTHR39335">
    <property type="entry name" value="BLL4220 PROTEIN"/>
    <property type="match status" value="1"/>
</dbReference>
<dbReference type="RefSeq" id="WP_270085945.1">
    <property type="nucleotide sequence ID" value="NZ_CP115300.1"/>
</dbReference>
<dbReference type="PROSITE" id="PS51257">
    <property type="entry name" value="PROKAR_LIPOPROTEIN"/>
    <property type="match status" value="1"/>
</dbReference>
<dbReference type="Pfam" id="PF03640">
    <property type="entry name" value="Lipoprotein_15"/>
    <property type="match status" value="2"/>
</dbReference>
<evidence type="ECO:0000313" key="3">
    <source>
        <dbReference type="EMBL" id="WBO68718.1"/>
    </source>
</evidence>
<reference evidence="3 4" key="1">
    <citation type="submission" date="2022-12" db="EMBL/GenBank/DDBJ databases">
        <authorList>
            <person name="Mo P."/>
        </authorList>
    </citation>
    <scope>NUCLEOTIDE SEQUENCE [LARGE SCALE GENOMIC DNA]</scope>
    <source>
        <strain evidence="3 4">HUAS 2-6</strain>
    </source>
</reference>
<evidence type="ECO:0000256" key="2">
    <source>
        <dbReference type="SAM" id="SignalP"/>
    </source>
</evidence>
<dbReference type="PANTHER" id="PTHR39335:SF1">
    <property type="entry name" value="BLL4220 PROTEIN"/>
    <property type="match status" value="1"/>
</dbReference>
<feature type="chain" id="PRO_5047273532" description="Lipoprotein" evidence="2">
    <location>
        <begin position="22"/>
        <end position="190"/>
    </location>
</feature>
<feature type="signal peptide" evidence="2">
    <location>
        <begin position="1"/>
        <end position="21"/>
    </location>
</feature>
<evidence type="ECO:0008006" key="5">
    <source>
        <dbReference type="Google" id="ProtNLM"/>
    </source>
</evidence>
<keyword evidence="4" id="KW-1185">Reference proteome</keyword>
<dbReference type="InterPro" id="IPR005297">
    <property type="entry name" value="Lipoprotein_repeat"/>
</dbReference>